<evidence type="ECO:0000313" key="12">
    <source>
        <dbReference type="EMBL" id="WVX66574.1"/>
    </source>
</evidence>
<evidence type="ECO:0000256" key="8">
    <source>
        <dbReference type="ARBA" id="ARBA00022679"/>
    </source>
</evidence>
<keyword evidence="13" id="KW-1185">Reference proteome</keyword>
<dbReference type="InterPro" id="IPR015421">
    <property type="entry name" value="PyrdxlP-dep_Trfase_major"/>
</dbReference>
<gene>
    <name evidence="12" type="ORF">Bealeia1_00753</name>
</gene>
<evidence type="ECO:0000256" key="5">
    <source>
        <dbReference type="ARBA" id="ARBA00022490"/>
    </source>
</evidence>
<dbReference type="PIRSF" id="PIRSF000525">
    <property type="entry name" value="SerC"/>
    <property type="match status" value="1"/>
</dbReference>
<evidence type="ECO:0000256" key="3">
    <source>
        <dbReference type="ARBA" id="ARBA00006904"/>
    </source>
</evidence>
<accession>A0ABZ2C269</accession>
<dbReference type="PANTHER" id="PTHR21152:SF40">
    <property type="entry name" value="ALANINE--GLYOXYLATE AMINOTRANSFERASE"/>
    <property type="match status" value="1"/>
</dbReference>
<keyword evidence="10" id="KW-0718">Serine biosynthesis</keyword>
<evidence type="ECO:0000256" key="2">
    <source>
        <dbReference type="ARBA" id="ARBA00005099"/>
    </source>
</evidence>
<dbReference type="SUPFAM" id="SSF53383">
    <property type="entry name" value="PLP-dependent transferases"/>
    <property type="match status" value="1"/>
</dbReference>
<comment type="catalytic activity">
    <reaction evidence="11">
        <text>O-phospho-L-serine + 2-oxoglutarate = 3-phosphooxypyruvate + L-glutamate</text>
        <dbReference type="Rhea" id="RHEA:14329"/>
        <dbReference type="ChEBI" id="CHEBI:16810"/>
        <dbReference type="ChEBI" id="CHEBI:18110"/>
        <dbReference type="ChEBI" id="CHEBI:29985"/>
        <dbReference type="ChEBI" id="CHEBI:57524"/>
        <dbReference type="EC" id="2.6.1.52"/>
    </reaction>
</comment>
<keyword evidence="6 12" id="KW-0032">Aminotransferase</keyword>
<keyword evidence="5" id="KW-0963">Cytoplasm</keyword>
<proteinExistence type="inferred from homology"/>
<comment type="similarity">
    <text evidence="3">Belongs to the class-V pyridoxal-phosphate-dependent aminotransferase family. SerC subfamily.</text>
</comment>
<comment type="pathway">
    <text evidence="2">Amino-acid biosynthesis; L-serine biosynthesis; L-serine from 3-phospho-D-glycerate: step 2/3.</text>
</comment>
<keyword evidence="9" id="KW-0663">Pyridoxal phosphate</keyword>
<dbReference type="InterPro" id="IPR015424">
    <property type="entry name" value="PyrdxlP-dep_Trfase"/>
</dbReference>
<keyword evidence="7" id="KW-0028">Amino-acid biosynthesis</keyword>
<evidence type="ECO:0000256" key="4">
    <source>
        <dbReference type="ARBA" id="ARBA00013030"/>
    </source>
</evidence>
<name>A0ABZ2C269_9PROT</name>
<dbReference type="PANTHER" id="PTHR21152">
    <property type="entry name" value="AMINOTRANSFERASE CLASS V"/>
    <property type="match status" value="1"/>
</dbReference>
<keyword evidence="8" id="KW-0808">Transferase</keyword>
<evidence type="ECO:0000256" key="1">
    <source>
        <dbReference type="ARBA" id="ARBA00001933"/>
    </source>
</evidence>
<evidence type="ECO:0000256" key="11">
    <source>
        <dbReference type="ARBA" id="ARBA00049007"/>
    </source>
</evidence>
<dbReference type="Proteomes" id="UP001330434">
    <property type="component" value="Chromosome"/>
</dbReference>
<evidence type="ECO:0000256" key="6">
    <source>
        <dbReference type="ARBA" id="ARBA00022576"/>
    </source>
</evidence>
<evidence type="ECO:0000256" key="10">
    <source>
        <dbReference type="ARBA" id="ARBA00023299"/>
    </source>
</evidence>
<dbReference type="EC" id="2.6.1.52" evidence="4"/>
<reference evidence="12 13" key="1">
    <citation type="journal article" date="2024" name="Environ. Microbiol.">
        <title>Novel evolutionary insights on the interactions of the Holosporales (Alphaproteobacteria) with eukaryotic hosts from comparative genomics.</title>
        <authorList>
            <person name="Giovannini M."/>
            <person name="Petroni G."/>
            <person name="Castelli M."/>
        </authorList>
    </citation>
    <scope>NUCLEOTIDE SEQUENCE [LARGE SCALE GENOMIC DNA]</scope>
    <source>
        <strain evidence="12 13">US_Bl 15I1</strain>
    </source>
</reference>
<protein>
    <recommendedName>
        <fullName evidence="4">phosphoserine transaminase</fullName>
        <ecNumber evidence="4">2.6.1.52</ecNumber>
    </recommendedName>
</protein>
<evidence type="ECO:0000256" key="9">
    <source>
        <dbReference type="ARBA" id="ARBA00022898"/>
    </source>
</evidence>
<dbReference type="RefSeq" id="WP_331255426.1">
    <property type="nucleotide sequence ID" value="NZ_CP133270.1"/>
</dbReference>
<dbReference type="GO" id="GO:0008483">
    <property type="term" value="F:transaminase activity"/>
    <property type="evidence" value="ECO:0007669"/>
    <property type="project" value="UniProtKB-KW"/>
</dbReference>
<sequence>MFPKPKNPCFSSGPTAKRPGWSIQALEDVLVGRSHRAKVALKRIQEVIDLTREVLQIPQDYYVGIVPGSCTGAMEMALWNLLGPQPVDAYAWDVFGKLWVDDVKDQLKLKSTRTFIETQGRMPPFQDDEPFRDIVLTWNGTTTGAWIPDLNWLQNDRSGLVIADTTSALLAIEVEWKKLDAAAFSWQKGLGGEAAHGILVLSPKAIARLESYTPPWPMPRLLRLKKDGIFLKSIFEGQTLNTPSLLCIEDARDALLWCQSQGGLPALVERSQKNLKVVSNWVAQTPWVDFLVKNPKFRSSSSITLDLIDVPESLKWDVIHGIRDALDAENVAYDINGHILSSPCLRLWGGPMIDSQDMEKILPWIDRAYKKVINEIKK</sequence>
<evidence type="ECO:0000256" key="7">
    <source>
        <dbReference type="ARBA" id="ARBA00022605"/>
    </source>
</evidence>
<evidence type="ECO:0000313" key="13">
    <source>
        <dbReference type="Proteomes" id="UP001330434"/>
    </source>
</evidence>
<comment type="cofactor">
    <cofactor evidence="1">
        <name>pyridoxal 5'-phosphate</name>
        <dbReference type="ChEBI" id="CHEBI:597326"/>
    </cofactor>
</comment>
<dbReference type="InterPro" id="IPR015422">
    <property type="entry name" value="PyrdxlP-dep_Trfase_small"/>
</dbReference>
<dbReference type="Gene3D" id="3.90.1150.10">
    <property type="entry name" value="Aspartate Aminotransferase, domain 1"/>
    <property type="match status" value="1"/>
</dbReference>
<dbReference type="EMBL" id="CP133270">
    <property type="protein sequence ID" value="WVX66574.1"/>
    <property type="molecule type" value="Genomic_DNA"/>
</dbReference>
<organism evidence="12 13">
    <name type="scientific">Candidatus Bealeia paramacronuclearis</name>
    <dbReference type="NCBI Taxonomy" id="1921001"/>
    <lineage>
        <taxon>Bacteria</taxon>
        <taxon>Pseudomonadati</taxon>
        <taxon>Pseudomonadota</taxon>
        <taxon>Alphaproteobacteria</taxon>
        <taxon>Holosporales</taxon>
        <taxon>Holosporaceae</taxon>
        <taxon>Candidatus Bealeia</taxon>
    </lineage>
</organism>
<dbReference type="Gene3D" id="3.40.640.10">
    <property type="entry name" value="Type I PLP-dependent aspartate aminotransferase-like (Major domain)"/>
    <property type="match status" value="1"/>
</dbReference>
<dbReference type="NCBIfam" id="NF002841">
    <property type="entry name" value="PRK03080.1-2"/>
    <property type="match status" value="1"/>
</dbReference>
<dbReference type="InterPro" id="IPR022278">
    <property type="entry name" value="Pser_aminoTfrase"/>
</dbReference>